<feature type="region of interest" description="Disordered" evidence="1">
    <location>
        <begin position="42"/>
        <end position="75"/>
    </location>
</feature>
<organism evidence="4 5">
    <name type="scientific">Candidatus Andersenbacteria bacterium RIFCSPHIGHO2_12_FULL_45_11b</name>
    <dbReference type="NCBI Taxonomy" id="1797282"/>
    <lineage>
        <taxon>Bacteria</taxon>
        <taxon>Candidatus Anderseniibacteriota</taxon>
    </lineage>
</organism>
<evidence type="ECO:0000313" key="5">
    <source>
        <dbReference type="Proteomes" id="UP000177941"/>
    </source>
</evidence>
<accession>A0A1G1X6M3</accession>
<evidence type="ECO:0000256" key="1">
    <source>
        <dbReference type="SAM" id="MobiDB-lite"/>
    </source>
</evidence>
<evidence type="ECO:0000259" key="3">
    <source>
        <dbReference type="Pfam" id="PF13529"/>
    </source>
</evidence>
<proteinExistence type="predicted"/>
<keyword evidence="2" id="KW-0472">Membrane</keyword>
<name>A0A1G1X6M3_9BACT</name>
<reference evidence="4 5" key="1">
    <citation type="journal article" date="2016" name="Nat. Commun.">
        <title>Thousands of microbial genomes shed light on interconnected biogeochemical processes in an aquifer system.</title>
        <authorList>
            <person name="Anantharaman K."/>
            <person name="Brown C.T."/>
            <person name="Hug L.A."/>
            <person name="Sharon I."/>
            <person name="Castelle C.J."/>
            <person name="Probst A.J."/>
            <person name="Thomas B.C."/>
            <person name="Singh A."/>
            <person name="Wilkins M.J."/>
            <person name="Karaoz U."/>
            <person name="Brodie E.L."/>
            <person name="Williams K.H."/>
            <person name="Hubbard S.S."/>
            <person name="Banfield J.F."/>
        </authorList>
    </citation>
    <scope>NUCLEOTIDE SEQUENCE [LARGE SCALE GENOMIC DNA]</scope>
</reference>
<keyword evidence="2" id="KW-1133">Transmembrane helix</keyword>
<dbReference type="AlphaFoldDB" id="A0A1G1X6M3"/>
<sequence length="266" mass="29505">MRVRSKYILIGSIAITIIAAGAFTWNKRIDIARSLEQSTLPTAVPYQPTTPSPIPTKQPRSSIPPQLPTPTPTPANIATQANLAVPFTVQAPDANWNEPYENFCEEASVLMAMSYVKNTTIPDTAFANTALLKIKAFEDKKFGYYKDTTIAQTAIIFKEYFKYTNIKVMQNPSIQDIKNAIAAKKLVIVPVAGRELGNPYFQQPGPIYHMLVIKGYTADNKFITNDPGTRHGADFLYNQQTIMNAIHDWRPDGNIELGSKVVLIVG</sequence>
<keyword evidence="2" id="KW-0812">Transmembrane</keyword>
<dbReference type="Pfam" id="PF13529">
    <property type="entry name" value="Peptidase_C39_2"/>
    <property type="match status" value="1"/>
</dbReference>
<evidence type="ECO:0000313" key="4">
    <source>
        <dbReference type="EMBL" id="OGY35666.1"/>
    </source>
</evidence>
<protein>
    <recommendedName>
        <fullName evidence="3">Peptidase C39-like domain-containing protein</fullName>
    </recommendedName>
</protein>
<dbReference type="EMBL" id="MHHS01000047">
    <property type="protein sequence ID" value="OGY35666.1"/>
    <property type="molecule type" value="Genomic_DNA"/>
</dbReference>
<dbReference type="InterPro" id="IPR039564">
    <property type="entry name" value="Peptidase_C39-like"/>
</dbReference>
<feature type="domain" description="Peptidase C39-like" evidence="3">
    <location>
        <begin position="84"/>
        <end position="227"/>
    </location>
</feature>
<feature type="transmembrane region" description="Helical" evidence="2">
    <location>
        <begin position="7"/>
        <end position="25"/>
    </location>
</feature>
<evidence type="ECO:0000256" key="2">
    <source>
        <dbReference type="SAM" id="Phobius"/>
    </source>
</evidence>
<comment type="caution">
    <text evidence="4">The sequence shown here is derived from an EMBL/GenBank/DDBJ whole genome shotgun (WGS) entry which is preliminary data.</text>
</comment>
<dbReference type="Gene3D" id="3.90.70.10">
    <property type="entry name" value="Cysteine proteinases"/>
    <property type="match status" value="1"/>
</dbReference>
<dbReference type="Proteomes" id="UP000177941">
    <property type="component" value="Unassembled WGS sequence"/>
</dbReference>
<gene>
    <name evidence="4" type="ORF">A3E36_00010</name>
</gene>